<accession>A0A239KGQ4</accession>
<dbReference type="Pfam" id="PF00239">
    <property type="entry name" value="Resolvase"/>
    <property type="match status" value="1"/>
</dbReference>
<dbReference type="Gene3D" id="3.40.50.1390">
    <property type="entry name" value="Resolvase, N-terminal catalytic domain"/>
    <property type="match status" value="1"/>
</dbReference>
<dbReference type="InterPro" id="IPR006119">
    <property type="entry name" value="Resolv_N"/>
</dbReference>
<dbReference type="EMBL" id="FZON01000065">
    <property type="protein sequence ID" value="SNT17351.1"/>
    <property type="molecule type" value="Genomic_DNA"/>
</dbReference>
<organism evidence="2 3">
    <name type="scientific">Antarctobacter heliothermus</name>
    <dbReference type="NCBI Taxonomy" id="74033"/>
    <lineage>
        <taxon>Bacteria</taxon>
        <taxon>Pseudomonadati</taxon>
        <taxon>Pseudomonadota</taxon>
        <taxon>Alphaproteobacteria</taxon>
        <taxon>Rhodobacterales</taxon>
        <taxon>Roseobacteraceae</taxon>
        <taxon>Antarctobacter</taxon>
    </lineage>
</organism>
<dbReference type="AlphaFoldDB" id="A0A239KGQ4"/>
<dbReference type="InterPro" id="IPR050639">
    <property type="entry name" value="SSR_resolvase"/>
</dbReference>
<protein>
    <submittedName>
        <fullName evidence="2">Resolvase, N terminal domain</fullName>
    </submittedName>
</protein>
<gene>
    <name evidence="2" type="ORF">SAMN04488078_106526</name>
</gene>
<dbReference type="InterPro" id="IPR036162">
    <property type="entry name" value="Resolvase-like_N_sf"/>
</dbReference>
<dbReference type="PANTHER" id="PTHR30461:SF23">
    <property type="entry name" value="DNA RECOMBINASE-RELATED"/>
    <property type="match status" value="1"/>
</dbReference>
<name>A0A239KGQ4_9RHOB</name>
<reference evidence="2 3" key="1">
    <citation type="submission" date="2017-06" db="EMBL/GenBank/DDBJ databases">
        <authorList>
            <person name="Kim H.J."/>
            <person name="Triplett B.A."/>
        </authorList>
    </citation>
    <scope>NUCLEOTIDE SEQUENCE [LARGE SCALE GENOMIC DNA]</scope>
    <source>
        <strain evidence="2 3">DSM 11445</strain>
    </source>
</reference>
<dbReference type="Proteomes" id="UP000198440">
    <property type="component" value="Unassembled WGS sequence"/>
</dbReference>
<dbReference type="GO" id="GO:0000150">
    <property type="term" value="F:DNA strand exchange activity"/>
    <property type="evidence" value="ECO:0007669"/>
    <property type="project" value="InterPro"/>
</dbReference>
<dbReference type="GO" id="GO:0003677">
    <property type="term" value="F:DNA binding"/>
    <property type="evidence" value="ECO:0007669"/>
    <property type="project" value="InterPro"/>
</dbReference>
<dbReference type="InterPro" id="IPR038109">
    <property type="entry name" value="DNA_bind_recomb_sf"/>
</dbReference>
<evidence type="ECO:0000313" key="3">
    <source>
        <dbReference type="Proteomes" id="UP000198440"/>
    </source>
</evidence>
<dbReference type="Gene3D" id="3.90.1750.20">
    <property type="entry name" value="Putative Large Serine Recombinase, Chain B, Domain 2"/>
    <property type="match status" value="1"/>
</dbReference>
<evidence type="ECO:0000259" key="1">
    <source>
        <dbReference type="PROSITE" id="PS51736"/>
    </source>
</evidence>
<feature type="domain" description="Resolvase/invertase-type recombinase catalytic" evidence="1">
    <location>
        <begin position="1"/>
        <end position="76"/>
    </location>
</feature>
<dbReference type="PROSITE" id="PS51736">
    <property type="entry name" value="RECOMBINASES_3"/>
    <property type="match status" value="1"/>
</dbReference>
<sequence>MVYKIDRLSRSLADFAKLVEVFDRNGVTVVSLMQSVNTTTSMRRLTLNILHFFAQFGREVIAGRIRDKIRASRKTGVWMGGVQPYGYFAENWKLIPHDERAEHVRWIFARFLEIVCVRPRSA</sequence>
<proteinExistence type="predicted"/>
<dbReference type="CDD" id="cd03768">
    <property type="entry name" value="SR_ResInv"/>
    <property type="match status" value="1"/>
</dbReference>
<dbReference type="PANTHER" id="PTHR30461">
    <property type="entry name" value="DNA-INVERTASE FROM LAMBDOID PROPHAGE"/>
    <property type="match status" value="1"/>
</dbReference>
<dbReference type="SUPFAM" id="SSF53041">
    <property type="entry name" value="Resolvase-like"/>
    <property type="match status" value="1"/>
</dbReference>
<evidence type="ECO:0000313" key="2">
    <source>
        <dbReference type="EMBL" id="SNT17351.1"/>
    </source>
</evidence>